<dbReference type="Gene3D" id="2.60.40.150">
    <property type="entry name" value="C2 domain"/>
    <property type="match status" value="1"/>
</dbReference>
<evidence type="ECO:0000256" key="1">
    <source>
        <dbReference type="SAM" id="MobiDB-lite"/>
    </source>
</evidence>
<dbReference type="RefSeq" id="XP_013761259.1">
    <property type="nucleotide sequence ID" value="XM_013905805.1"/>
</dbReference>
<gene>
    <name evidence="3" type="ORF">AMSG_01743</name>
</gene>
<protein>
    <recommendedName>
        <fullName evidence="2">C2 domain-containing protein</fullName>
    </recommendedName>
</protein>
<organism evidence="3 4">
    <name type="scientific">Thecamonas trahens ATCC 50062</name>
    <dbReference type="NCBI Taxonomy" id="461836"/>
    <lineage>
        <taxon>Eukaryota</taxon>
        <taxon>Apusozoa</taxon>
        <taxon>Apusomonadida</taxon>
        <taxon>Apusomonadidae</taxon>
        <taxon>Thecamonas</taxon>
    </lineage>
</organism>
<dbReference type="EMBL" id="GL349439">
    <property type="protein sequence ID" value="KNC55479.1"/>
    <property type="molecule type" value="Genomic_DNA"/>
</dbReference>
<proteinExistence type="predicted"/>
<dbReference type="GeneID" id="25561477"/>
<evidence type="ECO:0000259" key="2">
    <source>
        <dbReference type="PROSITE" id="PS50004"/>
    </source>
</evidence>
<dbReference type="PANTHER" id="PTHR45761">
    <property type="entry name" value="EXTENDED SYNAPTOTAGMIN-LIKE PROTEIN 2, ISOFORM C"/>
    <property type="match status" value="1"/>
</dbReference>
<name>A0A0L0DT00_THETB</name>
<dbReference type="PRINTS" id="PR00360">
    <property type="entry name" value="C2DOMAIN"/>
</dbReference>
<dbReference type="InterPro" id="IPR051634">
    <property type="entry name" value="Extended_Synaptotagmin"/>
</dbReference>
<evidence type="ECO:0000313" key="4">
    <source>
        <dbReference type="Proteomes" id="UP000054408"/>
    </source>
</evidence>
<dbReference type="eggNOG" id="KOG1012">
    <property type="taxonomic scope" value="Eukaryota"/>
</dbReference>
<dbReference type="PROSITE" id="PS50004">
    <property type="entry name" value="C2"/>
    <property type="match status" value="1"/>
</dbReference>
<dbReference type="Pfam" id="PF00168">
    <property type="entry name" value="C2"/>
    <property type="match status" value="1"/>
</dbReference>
<dbReference type="SUPFAM" id="SSF49562">
    <property type="entry name" value="C2 domain (Calcium/lipid-binding domain, CaLB)"/>
    <property type="match status" value="1"/>
</dbReference>
<accession>A0A0L0DT00</accession>
<dbReference type="SMART" id="SM00239">
    <property type="entry name" value="C2"/>
    <property type="match status" value="1"/>
</dbReference>
<dbReference type="Proteomes" id="UP000054408">
    <property type="component" value="Unassembled WGS sequence"/>
</dbReference>
<dbReference type="PANTHER" id="PTHR45761:SF1">
    <property type="entry name" value="EXTENDED SYNAPTOTAGMIN-LIKE PROTEIN 2, ISOFORM C"/>
    <property type="match status" value="1"/>
</dbReference>
<dbReference type="STRING" id="461836.A0A0L0DT00"/>
<dbReference type="InterPro" id="IPR000008">
    <property type="entry name" value="C2_dom"/>
</dbReference>
<feature type="region of interest" description="Disordered" evidence="1">
    <location>
        <begin position="194"/>
        <end position="224"/>
    </location>
</feature>
<reference evidence="3 4" key="1">
    <citation type="submission" date="2010-05" db="EMBL/GenBank/DDBJ databases">
        <title>The Genome Sequence of Thecamonas trahens ATCC 50062.</title>
        <authorList>
            <consortium name="The Broad Institute Genome Sequencing Platform"/>
            <person name="Russ C."/>
            <person name="Cuomo C."/>
            <person name="Shea T."/>
            <person name="Young S.K."/>
            <person name="Zeng Q."/>
            <person name="Koehrsen M."/>
            <person name="Haas B."/>
            <person name="Borodovsky M."/>
            <person name="Guigo R."/>
            <person name="Alvarado L."/>
            <person name="Berlin A."/>
            <person name="Bochicchio J."/>
            <person name="Borenstein D."/>
            <person name="Chapman S."/>
            <person name="Chen Z."/>
            <person name="Freedman E."/>
            <person name="Gellesch M."/>
            <person name="Goldberg J."/>
            <person name="Griggs A."/>
            <person name="Gujja S."/>
            <person name="Heilman E."/>
            <person name="Heiman D."/>
            <person name="Hepburn T."/>
            <person name="Howarth C."/>
            <person name="Jen D."/>
            <person name="Larson L."/>
            <person name="Mehta T."/>
            <person name="Park D."/>
            <person name="Pearson M."/>
            <person name="Roberts A."/>
            <person name="Saif S."/>
            <person name="Shenoy N."/>
            <person name="Sisk P."/>
            <person name="Stolte C."/>
            <person name="Sykes S."/>
            <person name="Thomson T."/>
            <person name="Walk T."/>
            <person name="White J."/>
            <person name="Yandava C."/>
            <person name="Burger G."/>
            <person name="Gray M.W."/>
            <person name="Holland P.W.H."/>
            <person name="King N."/>
            <person name="Lang F.B.F."/>
            <person name="Roger A.J."/>
            <person name="Ruiz-Trillo I."/>
            <person name="Lander E."/>
            <person name="Nusbaum C."/>
        </authorList>
    </citation>
    <scope>NUCLEOTIDE SEQUENCE [LARGE SCALE GENOMIC DNA]</scope>
    <source>
        <strain evidence="3 4">ATCC 50062</strain>
    </source>
</reference>
<sequence length="224" mass="25863">MSSYSEEEGAVDDVLVVHVIKAEGLAKRDRGKGKSDPYAAVRYRKQELKTRVMKRTLNPVWDEVLEFEPDDHGDVIEVDLWDDDKVGEDYLGRVVIAERLIPRGGVPDEQWFDVRDKRGRRTEENKGRLLLRFGWTVGGVFRRPYYANRDNWDPDYRLERDPAYRAEFDAVYEATINDVLHSIHGSRMRRGYPLRGLPPSHSTHNREYPGPYGGYWPGEAGPSA</sequence>
<dbReference type="InterPro" id="IPR035892">
    <property type="entry name" value="C2_domain_sf"/>
</dbReference>
<feature type="domain" description="C2" evidence="2">
    <location>
        <begin position="1"/>
        <end position="112"/>
    </location>
</feature>
<dbReference type="AlphaFoldDB" id="A0A0L0DT00"/>
<keyword evidence="4" id="KW-1185">Reference proteome</keyword>
<dbReference type="OrthoDB" id="67700at2759"/>
<evidence type="ECO:0000313" key="3">
    <source>
        <dbReference type="EMBL" id="KNC55479.1"/>
    </source>
</evidence>